<evidence type="ECO:0008006" key="4">
    <source>
        <dbReference type="Google" id="ProtNLM"/>
    </source>
</evidence>
<dbReference type="EMBL" id="WWCO01000002">
    <property type="protein sequence ID" value="MYM33497.1"/>
    <property type="molecule type" value="Genomic_DNA"/>
</dbReference>
<evidence type="ECO:0000313" key="3">
    <source>
        <dbReference type="Proteomes" id="UP000449678"/>
    </source>
</evidence>
<dbReference type="Proteomes" id="UP000449678">
    <property type="component" value="Unassembled WGS sequence"/>
</dbReference>
<proteinExistence type="predicted"/>
<feature type="signal peptide" evidence="1">
    <location>
        <begin position="1"/>
        <end position="19"/>
    </location>
</feature>
<sequence>MKRSLLVLLFAVSPLLMQAAEAAEATEATEATDNQLIEQAVRDYIESQHKPDAERMARSLDPKLAKRTYWQAADGTQFIMNTDRDTMIKVAQTYNKDGTRFPAQPRVDIKILDVDQRVATVKLTADDWIDYMHLYKNQGSEWKIINVLWQYHDTSRQVSKK</sequence>
<dbReference type="Gene3D" id="3.10.450.50">
    <property type="match status" value="1"/>
</dbReference>
<evidence type="ECO:0000256" key="1">
    <source>
        <dbReference type="SAM" id="SignalP"/>
    </source>
</evidence>
<dbReference type="Pfam" id="PF12893">
    <property type="entry name" value="Lumazine_bd_2"/>
    <property type="match status" value="1"/>
</dbReference>
<protein>
    <recommendedName>
        <fullName evidence="4">Nuclear transport factor 2 family protein</fullName>
    </recommendedName>
</protein>
<feature type="chain" id="PRO_5046010297" description="Nuclear transport factor 2 family protein" evidence="1">
    <location>
        <begin position="20"/>
        <end position="161"/>
    </location>
</feature>
<gene>
    <name evidence="2" type="ORF">GTP38_03995</name>
</gene>
<keyword evidence="1" id="KW-0732">Signal</keyword>
<keyword evidence="3" id="KW-1185">Reference proteome</keyword>
<dbReference type="InterPro" id="IPR039437">
    <property type="entry name" value="FrzH/put_lumazine-bd"/>
</dbReference>
<comment type="caution">
    <text evidence="2">The sequence shown here is derived from an EMBL/GenBank/DDBJ whole genome shotgun (WGS) entry which is preliminary data.</text>
</comment>
<evidence type="ECO:0000313" key="2">
    <source>
        <dbReference type="EMBL" id="MYM33497.1"/>
    </source>
</evidence>
<name>A0ABW9V788_9BURK</name>
<dbReference type="SUPFAM" id="SSF54427">
    <property type="entry name" value="NTF2-like"/>
    <property type="match status" value="1"/>
</dbReference>
<organism evidence="2 3">
    <name type="scientific">Duganella lactea</name>
    <dbReference type="NCBI Taxonomy" id="2692173"/>
    <lineage>
        <taxon>Bacteria</taxon>
        <taxon>Pseudomonadati</taxon>
        <taxon>Pseudomonadota</taxon>
        <taxon>Betaproteobacteria</taxon>
        <taxon>Burkholderiales</taxon>
        <taxon>Oxalobacteraceae</taxon>
        <taxon>Telluria group</taxon>
        <taxon>Duganella</taxon>
    </lineage>
</organism>
<reference evidence="2 3" key="1">
    <citation type="submission" date="2019-12" db="EMBL/GenBank/DDBJ databases">
        <title>Novel species isolated from a subtropical stream in China.</title>
        <authorList>
            <person name="Lu H."/>
        </authorList>
    </citation>
    <scope>NUCLEOTIDE SEQUENCE [LARGE SCALE GENOMIC DNA]</scope>
    <source>
        <strain evidence="2 3">FT94W</strain>
    </source>
</reference>
<dbReference type="RefSeq" id="WP_160988883.1">
    <property type="nucleotide sequence ID" value="NZ_WWCO01000002.1"/>
</dbReference>
<accession>A0ABW9V788</accession>
<dbReference type="InterPro" id="IPR032710">
    <property type="entry name" value="NTF2-like_dom_sf"/>
</dbReference>